<accession>A0A832EQG4</accession>
<sequence length="101" mass="11735">MNKLTRFLNTLKLFGFVILDSKNIDIVDMLKNSGLLQLFHIRRLNGYTILGIDSEACEKECDLNCRDGNGKRIRKCYGECIDRCVMDELNIIIRSISRMFQ</sequence>
<gene>
    <name evidence="1" type="ORF">ENT99_06905</name>
</gene>
<organism evidence="1">
    <name type="scientific">Ignisphaera aggregans</name>
    <dbReference type="NCBI Taxonomy" id="334771"/>
    <lineage>
        <taxon>Archaea</taxon>
        <taxon>Thermoproteota</taxon>
        <taxon>Thermoprotei</taxon>
        <taxon>Desulfurococcales</taxon>
        <taxon>Desulfurococcaceae</taxon>
        <taxon>Ignisphaera</taxon>
    </lineage>
</organism>
<comment type="caution">
    <text evidence="1">The sequence shown here is derived from an EMBL/GenBank/DDBJ whole genome shotgun (WGS) entry which is preliminary data.</text>
</comment>
<dbReference type="AlphaFoldDB" id="A0A832EQG4"/>
<reference evidence="1" key="1">
    <citation type="journal article" date="2020" name="mSystems">
        <title>Genome- and Community-Level Interaction Insights into Carbon Utilization and Element Cycling Functions of Hydrothermarchaeota in Hydrothermal Sediment.</title>
        <authorList>
            <person name="Zhou Z."/>
            <person name="Liu Y."/>
            <person name="Xu W."/>
            <person name="Pan J."/>
            <person name="Luo Z.H."/>
            <person name="Li M."/>
        </authorList>
    </citation>
    <scope>NUCLEOTIDE SEQUENCE</scope>
    <source>
        <strain evidence="1">SpSt-629</strain>
    </source>
</reference>
<name>A0A832EQG4_9CREN</name>
<dbReference type="EMBL" id="DTAU01000132">
    <property type="protein sequence ID" value="HFQ79404.1"/>
    <property type="molecule type" value="Genomic_DNA"/>
</dbReference>
<evidence type="ECO:0000313" key="1">
    <source>
        <dbReference type="EMBL" id="HFQ79404.1"/>
    </source>
</evidence>
<proteinExistence type="predicted"/>
<protein>
    <submittedName>
        <fullName evidence="1">Uncharacterized protein</fullName>
    </submittedName>
</protein>